<feature type="transmembrane region" description="Helical" evidence="8">
    <location>
        <begin position="50"/>
        <end position="73"/>
    </location>
</feature>
<sequence length="325" mass="37494">MATQSIFQYICQQVVIYVGLFLFIAGLISGLLTLLVFLSLRTFRQKSCAFYLTIMSLVNTFHLFTGLFTYIMINGFGINWLNMSLFYCKFRPFYVQLCTLISFSCMCLATIDQFFATCSYIRWQRLSNIKLARYLLIVVTLAAILHGIPSIFSYGHILSPTTGENNCIIMNTAFRKYYYYFYVPVLQSTLPISIMILFGILAYRNVQQIAFRTIPLVRRELDKQLTTMVLVQIFYDAIVVTPSVFINIIMTIYGSTSNSLLAAQLNSISILGIILYYFHYAGSFYIYVCVSKRFRQQFLYVLSTIHVTQCCRLTINNNQIQTETS</sequence>
<keyword evidence="4" id="KW-0297">G-protein coupled receptor</keyword>
<dbReference type="Gene3D" id="1.20.1070.10">
    <property type="entry name" value="Rhodopsin 7-helix transmembrane proteins"/>
    <property type="match status" value="1"/>
</dbReference>
<keyword evidence="7" id="KW-0807">Transducer</keyword>
<dbReference type="Pfam" id="PF00001">
    <property type="entry name" value="7tm_1"/>
    <property type="match status" value="1"/>
</dbReference>
<feature type="transmembrane region" description="Helical" evidence="8">
    <location>
        <begin position="14"/>
        <end position="38"/>
    </location>
</feature>
<dbReference type="AlphaFoldDB" id="A0A814MF66"/>
<feature type="transmembrane region" description="Helical" evidence="8">
    <location>
        <begin position="265"/>
        <end position="288"/>
    </location>
</feature>
<accession>A0A814MF66</accession>
<dbReference type="Proteomes" id="UP000663860">
    <property type="component" value="Unassembled WGS sequence"/>
</dbReference>
<keyword evidence="5 8" id="KW-0472">Membrane</keyword>
<evidence type="ECO:0000256" key="7">
    <source>
        <dbReference type="ARBA" id="ARBA00023224"/>
    </source>
</evidence>
<evidence type="ECO:0000256" key="5">
    <source>
        <dbReference type="ARBA" id="ARBA00023136"/>
    </source>
</evidence>
<evidence type="ECO:0000256" key="3">
    <source>
        <dbReference type="ARBA" id="ARBA00022989"/>
    </source>
</evidence>
<dbReference type="InterPro" id="IPR000276">
    <property type="entry name" value="GPCR_Rhodpsn"/>
</dbReference>
<evidence type="ECO:0000256" key="1">
    <source>
        <dbReference type="ARBA" id="ARBA00004141"/>
    </source>
</evidence>
<evidence type="ECO:0000313" key="10">
    <source>
        <dbReference type="EMBL" id="CAF1078382.1"/>
    </source>
</evidence>
<feature type="domain" description="G-protein coupled receptors family 1 profile" evidence="9">
    <location>
        <begin position="29"/>
        <end position="287"/>
    </location>
</feature>
<keyword evidence="2 8" id="KW-0812">Transmembrane</keyword>
<name>A0A814MF66_9BILA</name>
<comment type="subcellular location">
    <subcellularLocation>
        <location evidence="1">Membrane</location>
        <topology evidence="1">Multi-pass membrane protein</topology>
    </subcellularLocation>
</comment>
<gene>
    <name evidence="10" type="ORF">IZO911_LOCUS21816</name>
</gene>
<dbReference type="InterPro" id="IPR017452">
    <property type="entry name" value="GPCR_Rhodpsn_7TM"/>
</dbReference>
<feature type="transmembrane region" description="Helical" evidence="8">
    <location>
        <begin position="93"/>
        <end position="111"/>
    </location>
</feature>
<feature type="transmembrane region" description="Helical" evidence="8">
    <location>
        <begin position="225"/>
        <end position="253"/>
    </location>
</feature>
<dbReference type="PROSITE" id="PS50262">
    <property type="entry name" value="G_PROTEIN_RECEP_F1_2"/>
    <property type="match status" value="1"/>
</dbReference>
<evidence type="ECO:0000256" key="2">
    <source>
        <dbReference type="ARBA" id="ARBA00022692"/>
    </source>
</evidence>
<keyword evidence="3 8" id="KW-1133">Transmembrane helix</keyword>
<evidence type="ECO:0000256" key="8">
    <source>
        <dbReference type="SAM" id="Phobius"/>
    </source>
</evidence>
<evidence type="ECO:0000259" key="9">
    <source>
        <dbReference type="PROSITE" id="PS50262"/>
    </source>
</evidence>
<dbReference type="SUPFAM" id="SSF81321">
    <property type="entry name" value="Family A G protein-coupled receptor-like"/>
    <property type="match status" value="1"/>
</dbReference>
<comment type="caution">
    <text evidence="10">The sequence shown here is derived from an EMBL/GenBank/DDBJ whole genome shotgun (WGS) entry which is preliminary data.</text>
</comment>
<feature type="transmembrane region" description="Helical" evidence="8">
    <location>
        <begin position="177"/>
        <end position="204"/>
    </location>
</feature>
<evidence type="ECO:0000256" key="6">
    <source>
        <dbReference type="ARBA" id="ARBA00023170"/>
    </source>
</evidence>
<evidence type="ECO:0000256" key="4">
    <source>
        <dbReference type="ARBA" id="ARBA00023040"/>
    </source>
</evidence>
<evidence type="ECO:0000313" key="11">
    <source>
        <dbReference type="Proteomes" id="UP000663860"/>
    </source>
</evidence>
<dbReference type="GO" id="GO:0004930">
    <property type="term" value="F:G protein-coupled receptor activity"/>
    <property type="evidence" value="ECO:0007669"/>
    <property type="project" value="UniProtKB-KW"/>
</dbReference>
<keyword evidence="6" id="KW-0675">Receptor</keyword>
<reference evidence="10" key="1">
    <citation type="submission" date="2021-02" db="EMBL/GenBank/DDBJ databases">
        <authorList>
            <person name="Nowell W R."/>
        </authorList>
    </citation>
    <scope>NUCLEOTIDE SEQUENCE</scope>
</reference>
<proteinExistence type="predicted"/>
<feature type="transmembrane region" description="Helical" evidence="8">
    <location>
        <begin position="131"/>
        <end position="157"/>
    </location>
</feature>
<organism evidence="10 11">
    <name type="scientific">Adineta steineri</name>
    <dbReference type="NCBI Taxonomy" id="433720"/>
    <lineage>
        <taxon>Eukaryota</taxon>
        <taxon>Metazoa</taxon>
        <taxon>Spiralia</taxon>
        <taxon>Gnathifera</taxon>
        <taxon>Rotifera</taxon>
        <taxon>Eurotatoria</taxon>
        <taxon>Bdelloidea</taxon>
        <taxon>Adinetida</taxon>
        <taxon>Adinetidae</taxon>
        <taxon>Adineta</taxon>
    </lineage>
</organism>
<dbReference type="PANTHER" id="PTHR24243:SF230">
    <property type="entry name" value="G-PROTEIN COUPLED RECEPTORS FAMILY 1 PROFILE DOMAIN-CONTAINING PROTEIN"/>
    <property type="match status" value="1"/>
</dbReference>
<protein>
    <recommendedName>
        <fullName evidence="9">G-protein coupled receptors family 1 profile domain-containing protein</fullName>
    </recommendedName>
</protein>
<dbReference type="EMBL" id="CAJNOE010000238">
    <property type="protein sequence ID" value="CAF1078382.1"/>
    <property type="molecule type" value="Genomic_DNA"/>
</dbReference>
<dbReference type="PANTHER" id="PTHR24243">
    <property type="entry name" value="G-PROTEIN COUPLED RECEPTOR"/>
    <property type="match status" value="1"/>
</dbReference>
<dbReference type="GO" id="GO:0005886">
    <property type="term" value="C:plasma membrane"/>
    <property type="evidence" value="ECO:0007669"/>
    <property type="project" value="TreeGrafter"/>
</dbReference>